<dbReference type="InterPro" id="IPR015495">
    <property type="entry name" value="Myb_TF_plants"/>
</dbReference>
<evidence type="ECO:0000256" key="8">
    <source>
        <dbReference type="SAM" id="MobiDB-lite"/>
    </source>
</evidence>
<evidence type="ECO:0000256" key="2">
    <source>
        <dbReference type="ARBA" id="ARBA00022737"/>
    </source>
</evidence>
<feature type="region of interest" description="Disordered" evidence="8">
    <location>
        <begin position="1"/>
        <end position="23"/>
    </location>
</feature>
<feature type="domain" description="Myb-like" evidence="9">
    <location>
        <begin position="74"/>
        <end position="124"/>
    </location>
</feature>
<name>A0ABD3U7F7_9LAMI</name>
<dbReference type="SUPFAM" id="SSF46689">
    <property type="entry name" value="Homeodomain-like"/>
    <property type="match status" value="1"/>
</dbReference>
<dbReference type="PANTHER" id="PTHR47999">
    <property type="entry name" value="TRANSCRIPTION FACTOR MYB8-RELATED-RELATED"/>
    <property type="match status" value="1"/>
</dbReference>
<keyword evidence="4" id="KW-0238">DNA-binding</keyword>
<protein>
    <submittedName>
        <fullName evidence="11">Uncharacterized protein</fullName>
    </submittedName>
</protein>
<keyword evidence="5" id="KW-0010">Activator</keyword>
<dbReference type="InterPro" id="IPR017930">
    <property type="entry name" value="Myb_dom"/>
</dbReference>
<dbReference type="Pfam" id="PF00249">
    <property type="entry name" value="Myb_DNA-binding"/>
    <property type="match status" value="2"/>
</dbReference>
<dbReference type="AlphaFoldDB" id="A0ABD3U7F7"/>
<evidence type="ECO:0000313" key="11">
    <source>
        <dbReference type="EMBL" id="KAL3844856.1"/>
    </source>
</evidence>
<dbReference type="GO" id="GO:0080090">
    <property type="term" value="P:regulation of primary metabolic process"/>
    <property type="evidence" value="ECO:0007669"/>
    <property type="project" value="UniProtKB-ARBA"/>
</dbReference>
<sequence length="224" mass="26055">MKTTVEKIPIPNPNPNPPHFPQGLRKGTWTKEEDILLRKCIEKYGEGNWHQVPVRAGLNRCRKSCRLRWYNYLSPNINRNHFTKEEVDLIIRLHKLLGNRWSLIAGRLPGRTGNDVKNFWNTHINNKKTKVMITKSNIIRPQPRTFKKLLYTTTPNHQPMENNHSTQKELKNHNINQSSTTSSPLSLQPLDVDVDVDECILWWRNLLDFTEISDQGITGIAHAL</sequence>
<gene>
    <name evidence="11" type="ORF">ACJIZ3_002259</name>
</gene>
<dbReference type="InterPro" id="IPR001005">
    <property type="entry name" value="SANT/Myb"/>
</dbReference>
<reference evidence="11 12" key="1">
    <citation type="submission" date="2024-12" db="EMBL/GenBank/DDBJ databases">
        <title>The unique morphological basis and parallel evolutionary history of personate flowers in Penstemon.</title>
        <authorList>
            <person name="Depatie T.H."/>
            <person name="Wessinger C.A."/>
        </authorList>
    </citation>
    <scope>NUCLEOTIDE SEQUENCE [LARGE SCALE GENOMIC DNA]</scope>
    <source>
        <strain evidence="11">WTNN_2</strain>
        <tissue evidence="11">Leaf</tissue>
    </source>
</reference>
<evidence type="ECO:0000313" key="12">
    <source>
        <dbReference type="Proteomes" id="UP001634393"/>
    </source>
</evidence>
<dbReference type="SMART" id="SM00717">
    <property type="entry name" value="SANT"/>
    <property type="match status" value="2"/>
</dbReference>
<comment type="caution">
    <text evidence="11">The sequence shown here is derived from an EMBL/GenBank/DDBJ whole genome shotgun (WGS) entry which is preliminary data.</text>
</comment>
<dbReference type="PROSITE" id="PS51294">
    <property type="entry name" value="HTH_MYB"/>
    <property type="match status" value="2"/>
</dbReference>
<feature type="domain" description="HTH myb-type" evidence="10">
    <location>
        <begin position="78"/>
        <end position="128"/>
    </location>
</feature>
<keyword evidence="7" id="KW-0539">Nucleus</keyword>
<dbReference type="CDD" id="cd00167">
    <property type="entry name" value="SANT"/>
    <property type="match status" value="2"/>
</dbReference>
<dbReference type="PROSITE" id="PS50090">
    <property type="entry name" value="MYB_LIKE"/>
    <property type="match status" value="2"/>
</dbReference>
<evidence type="ECO:0000256" key="1">
    <source>
        <dbReference type="ARBA" id="ARBA00004123"/>
    </source>
</evidence>
<keyword evidence="2" id="KW-0677">Repeat</keyword>
<keyword evidence="6" id="KW-0804">Transcription</keyword>
<dbReference type="GO" id="GO:0005634">
    <property type="term" value="C:nucleus"/>
    <property type="evidence" value="ECO:0007669"/>
    <property type="project" value="UniProtKB-SubCell"/>
</dbReference>
<dbReference type="EMBL" id="JBJXBP010000002">
    <property type="protein sequence ID" value="KAL3844856.1"/>
    <property type="molecule type" value="Genomic_DNA"/>
</dbReference>
<evidence type="ECO:0000259" key="10">
    <source>
        <dbReference type="PROSITE" id="PS51294"/>
    </source>
</evidence>
<evidence type="ECO:0000256" key="5">
    <source>
        <dbReference type="ARBA" id="ARBA00023159"/>
    </source>
</evidence>
<feature type="compositionally biased region" description="Pro residues" evidence="8">
    <location>
        <begin position="10"/>
        <end position="20"/>
    </location>
</feature>
<evidence type="ECO:0000256" key="6">
    <source>
        <dbReference type="ARBA" id="ARBA00023163"/>
    </source>
</evidence>
<keyword evidence="12" id="KW-1185">Reference proteome</keyword>
<dbReference type="PANTHER" id="PTHR47999:SF24">
    <property type="entry name" value="TRANSCRIPTION FACTOR MYB90"/>
    <property type="match status" value="1"/>
</dbReference>
<feature type="domain" description="HTH myb-type" evidence="10">
    <location>
        <begin position="24"/>
        <end position="77"/>
    </location>
</feature>
<dbReference type="Gene3D" id="1.10.10.60">
    <property type="entry name" value="Homeodomain-like"/>
    <property type="match status" value="2"/>
</dbReference>
<keyword evidence="3" id="KW-0805">Transcription regulation</keyword>
<evidence type="ECO:0000256" key="4">
    <source>
        <dbReference type="ARBA" id="ARBA00023125"/>
    </source>
</evidence>
<evidence type="ECO:0000259" key="9">
    <source>
        <dbReference type="PROSITE" id="PS50090"/>
    </source>
</evidence>
<dbReference type="InterPro" id="IPR009057">
    <property type="entry name" value="Homeodomain-like_sf"/>
</dbReference>
<dbReference type="FunFam" id="1.10.10.60:FF:000218">
    <property type="entry name" value="Myb transcription factor"/>
    <property type="match status" value="1"/>
</dbReference>
<dbReference type="Proteomes" id="UP001634393">
    <property type="component" value="Unassembled WGS sequence"/>
</dbReference>
<comment type="subcellular location">
    <subcellularLocation>
        <location evidence="1">Nucleus</location>
    </subcellularLocation>
</comment>
<organism evidence="11 12">
    <name type="scientific">Penstemon smallii</name>
    <dbReference type="NCBI Taxonomy" id="265156"/>
    <lineage>
        <taxon>Eukaryota</taxon>
        <taxon>Viridiplantae</taxon>
        <taxon>Streptophyta</taxon>
        <taxon>Embryophyta</taxon>
        <taxon>Tracheophyta</taxon>
        <taxon>Spermatophyta</taxon>
        <taxon>Magnoliopsida</taxon>
        <taxon>eudicotyledons</taxon>
        <taxon>Gunneridae</taxon>
        <taxon>Pentapetalae</taxon>
        <taxon>asterids</taxon>
        <taxon>lamiids</taxon>
        <taxon>Lamiales</taxon>
        <taxon>Plantaginaceae</taxon>
        <taxon>Cheloneae</taxon>
        <taxon>Penstemon</taxon>
    </lineage>
</organism>
<evidence type="ECO:0000256" key="3">
    <source>
        <dbReference type="ARBA" id="ARBA00023015"/>
    </source>
</evidence>
<accession>A0ABD3U7F7</accession>
<proteinExistence type="predicted"/>
<evidence type="ECO:0000256" key="7">
    <source>
        <dbReference type="ARBA" id="ARBA00023242"/>
    </source>
</evidence>
<feature type="domain" description="Myb-like" evidence="9">
    <location>
        <begin position="21"/>
        <end position="73"/>
    </location>
</feature>
<dbReference type="GO" id="GO:0003677">
    <property type="term" value="F:DNA binding"/>
    <property type="evidence" value="ECO:0007669"/>
    <property type="project" value="UniProtKB-KW"/>
</dbReference>